<proteinExistence type="predicted"/>
<dbReference type="InterPro" id="IPR002110">
    <property type="entry name" value="Ankyrin_rpt"/>
</dbReference>
<gene>
    <name evidence="5" type="primary">LOC136088233</name>
</gene>
<dbReference type="Pfam" id="PF12796">
    <property type="entry name" value="Ank_2"/>
    <property type="match status" value="1"/>
</dbReference>
<evidence type="ECO:0000256" key="2">
    <source>
        <dbReference type="ARBA" id="ARBA00023043"/>
    </source>
</evidence>
<sequence length="113" mass="12141">MGLVAKHLLDYGSNINALDSEGRTALHVAVAASNKDVFNVLLAVKTINLESRDNNGNVVLWTALLSYKESLDSKDKTSYASMLIKNGSNPNAVNPLTGDSLLHLAATFKNKKV</sequence>
<dbReference type="PROSITE" id="PS50088">
    <property type="entry name" value="ANK_REPEAT"/>
    <property type="match status" value="1"/>
</dbReference>
<keyword evidence="2 3" id="KW-0040">ANK repeat</keyword>
<dbReference type="Gene3D" id="1.25.40.20">
    <property type="entry name" value="Ankyrin repeat-containing domain"/>
    <property type="match status" value="1"/>
</dbReference>
<feature type="repeat" description="ANK" evidence="3">
    <location>
        <begin position="21"/>
        <end position="42"/>
    </location>
</feature>
<dbReference type="PROSITE" id="PS50297">
    <property type="entry name" value="ANK_REP_REGION"/>
    <property type="match status" value="1"/>
</dbReference>
<name>A0ABM4D169_HYDVU</name>
<dbReference type="RefSeq" id="XP_065667989.1">
    <property type="nucleotide sequence ID" value="XM_065811917.1"/>
</dbReference>
<evidence type="ECO:0000256" key="3">
    <source>
        <dbReference type="PROSITE-ProRule" id="PRU00023"/>
    </source>
</evidence>
<dbReference type="PANTHER" id="PTHR24173:SF74">
    <property type="entry name" value="ANKYRIN REPEAT DOMAIN-CONTAINING PROTEIN 16"/>
    <property type="match status" value="1"/>
</dbReference>
<accession>A0ABM4D169</accession>
<keyword evidence="4" id="KW-1185">Reference proteome</keyword>
<dbReference type="InterPro" id="IPR036770">
    <property type="entry name" value="Ankyrin_rpt-contain_sf"/>
</dbReference>
<keyword evidence="1" id="KW-0677">Repeat</keyword>
<dbReference type="GeneID" id="136088233"/>
<evidence type="ECO:0000313" key="5">
    <source>
        <dbReference type="RefSeq" id="XP_065667989.1"/>
    </source>
</evidence>
<organism evidence="4 5">
    <name type="scientific">Hydra vulgaris</name>
    <name type="common">Hydra</name>
    <name type="synonym">Hydra attenuata</name>
    <dbReference type="NCBI Taxonomy" id="6087"/>
    <lineage>
        <taxon>Eukaryota</taxon>
        <taxon>Metazoa</taxon>
        <taxon>Cnidaria</taxon>
        <taxon>Hydrozoa</taxon>
        <taxon>Hydroidolina</taxon>
        <taxon>Anthoathecata</taxon>
        <taxon>Aplanulata</taxon>
        <taxon>Hydridae</taxon>
        <taxon>Hydra</taxon>
    </lineage>
</organism>
<evidence type="ECO:0000256" key="1">
    <source>
        <dbReference type="ARBA" id="ARBA00022737"/>
    </source>
</evidence>
<reference evidence="5" key="1">
    <citation type="submission" date="2025-08" db="UniProtKB">
        <authorList>
            <consortium name="RefSeq"/>
        </authorList>
    </citation>
    <scope>IDENTIFICATION</scope>
</reference>
<dbReference type="PANTHER" id="PTHR24173">
    <property type="entry name" value="ANKYRIN REPEAT CONTAINING"/>
    <property type="match status" value="1"/>
</dbReference>
<protein>
    <submittedName>
        <fullName evidence="5">Rabankyrin-5-like</fullName>
    </submittedName>
</protein>
<dbReference type="SUPFAM" id="SSF48403">
    <property type="entry name" value="Ankyrin repeat"/>
    <property type="match status" value="1"/>
</dbReference>
<dbReference type="Proteomes" id="UP001652625">
    <property type="component" value="Chromosome 12"/>
</dbReference>
<evidence type="ECO:0000313" key="4">
    <source>
        <dbReference type="Proteomes" id="UP001652625"/>
    </source>
</evidence>